<dbReference type="InterPro" id="IPR010753">
    <property type="entry name" value="DUF1330"/>
</dbReference>
<evidence type="ECO:0000313" key="2">
    <source>
        <dbReference type="EMBL" id="ASC72940.1"/>
    </source>
</evidence>
<dbReference type="InterPro" id="IPR011008">
    <property type="entry name" value="Dimeric_a/b-barrel"/>
</dbReference>
<dbReference type="Proteomes" id="UP000191901">
    <property type="component" value="Chromosome"/>
</dbReference>
<dbReference type="KEGG" id="hhg:XM38_039000"/>
<dbReference type="AlphaFoldDB" id="A0A1Z3HRK0"/>
<evidence type="ECO:0000259" key="1">
    <source>
        <dbReference type="Pfam" id="PF07045"/>
    </source>
</evidence>
<dbReference type="SUPFAM" id="SSF54909">
    <property type="entry name" value="Dimeric alpha+beta barrel"/>
    <property type="match status" value="1"/>
</dbReference>
<dbReference type="Pfam" id="PF07045">
    <property type="entry name" value="DUF1330"/>
    <property type="match status" value="1"/>
</dbReference>
<accession>A0A1Z3HRK0</accession>
<dbReference type="EMBL" id="CP021983">
    <property type="protein sequence ID" value="ASC72940.1"/>
    <property type="molecule type" value="Genomic_DNA"/>
</dbReference>
<dbReference type="OrthoDB" id="516779at2"/>
<name>A0A1Z3HRK0_9CYAN</name>
<gene>
    <name evidence="2" type="ORF">XM38_039000</name>
</gene>
<evidence type="ECO:0000313" key="3">
    <source>
        <dbReference type="Proteomes" id="UP000191901"/>
    </source>
</evidence>
<dbReference type="PANTHER" id="PTHR41521:SF4">
    <property type="entry name" value="BLR0684 PROTEIN"/>
    <property type="match status" value="1"/>
</dbReference>
<dbReference type="RefSeq" id="WP_080805786.1">
    <property type="nucleotide sequence ID" value="NZ_CP021983.2"/>
</dbReference>
<feature type="domain" description="DUF1330" evidence="1">
    <location>
        <begin position="2"/>
        <end position="96"/>
    </location>
</feature>
<proteinExistence type="predicted"/>
<sequence length="96" mass="10648">MSAYCVFDLLNVTDPEKMEQYRAGVFDNVARHGGKYLTVGGNPAVAEGHWQPNFLVVIEFPSLQQAHDWYDSDDYADLKALSLSGSESNAVFVEGF</sequence>
<dbReference type="PANTHER" id="PTHR41521">
    <property type="match status" value="1"/>
</dbReference>
<dbReference type="Gene3D" id="3.30.70.100">
    <property type="match status" value="1"/>
</dbReference>
<reference evidence="2 3" key="1">
    <citation type="journal article" date="2016" name="Biochim. Biophys. Acta">
        <title>Characterization of red-shifted phycobilisomes isolated from the chlorophyll f-containing cyanobacterium Halomicronema hongdechloris.</title>
        <authorList>
            <person name="Li Y."/>
            <person name="Lin Y."/>
            <person name="Garvey C.J."/>
            <person name="Birch D."/>
            <person name="Corkery R.W."/>
            <person name="Loughlin P.C."/>
            <person name="Scheer H."/>
            <person name="Willows R.D."/>
            <person name="Chen M."/>
        </authorList>
    </citation>
    <scope>NUCLEOTIDE SEQUENCE [LARGE SCALE GENOMIC DNA]</scope>
    <source>
        <strain evidence="2 3">C2206</strain>
    </source>
</reference>
<keyword evidence="3" id="KW-1185">Reference proteome</keyword>
<organism evidence="2 3">
    <name type="scientific">Halomicronema hongdechloris C2206</name>
    <dbReference type="NCBI Taxonomy" id="1641165"/>
    <lineage>
        <taxon>Bacteria</taxon>
        <taxon>Bacillati</taxon>
        <taxon>Cyanobacteriota</taxon>
        <taxon>Cyanophyceae</taxon>
        <taxon>Nodosilineales</taxon>
        <taxon>Nodosilineaceae</taxon>
        <taxon>Halomicronema</taxon>
    </lineage>
</organism>
<protein>
    <recommendedName>
        <fullName evidence="1">DUF1330 domain-containing protein</fullName>
    </recommendedName>
</protein>